<feature type="compositionally biased region" description="Basic and acidic residues" evidence="4">
    <location>
        <begin position="76"/>
        <end position="109"/>
    </location>
</feature>
<dbReference type="InterPro" id="IPR025713">
    <property type="entry name" value="MotB-like_N_dom"/>
</dbReference>
<feature type="region of interest" description="Disordered" evidence="4">
    <location>
        <begin position="55"/>
        <end position="117"/>
    </location>
</feature>
<evidence type="ECO:0000256" key="2">
    <source>
        <dbReference type="ARBA" id="ARBA00023136"/>
    </source>
</evidence>
<feature type="non-terminal residue" evidence="7">
    <location>
        <position position="349"/>
    </location>
</feature>
<keyword evidence="3" id="KW-0175">Coiled coil</keyword>
<feature type="domain" description="Motility protein B-like N-terminal" evidence="6">
    <location>
        <begin position="272"/>
        <end position="308"/>
    </location>
</feature>
<evidence type="ECO:0000259" key="6">
    <source>
        <dbReference type="Pfam" id="PF13677"/>
    </source>
</evidence>
<protein>
    <recommendedName>
        <fullName evidence="6">Motility protein B-like N-terminal domain-containing protein</fullName>
    </recommendedName>
</protein>
<dbReference type="Pfam" id="PF13677">
    <property type="entry name" value="MotB_plug"/>
    <property type="match status" value="1"/>
</dbReference>
<reference evidence="7" key="1">
    <citation type="submission" date="2018-05" db="EMBL/GenBank/DDBJ databases">
        <authorList>
            <person name="Lanie J.A."/>
            <person name="Ng W.-L."/>
            <person name="Kazmierczak K.M."/>
            <person name="Andrzejewski T.M."/>
            <person name="Davidsen T.M."/>
            <person name="Wayne K.J."/>
            <person name="Tettelin H."/>
            <person name="Glass J.I."/>
            <person name="Rusch D."/>
            <person name="Podicherti R."/>
            <person name="Tsui H.-C.T."/>
            <person name="Winkler M.E."/>
        </authorList>
    </citation>
    <scope>NUCLEOTIDE SEQUENCE</scope>
</reference>
<comment type="subcellular location">
    <subcellularLocation>
        <location evidence="1">Membrane</location>
    </subcellularLocation>
</comment>
<keyword evidence="5" id="KW-1133">Transmembrane helix</keyword>
<evidence type="ECO:0000256" key="1">
    <source>
        <dbReference type="ARBA" id="ARBA00004370"/>
    </source>
</evidence>
<evidence type="ECO:0000256" key="3">
    <source>
        <dbReference type="SAM" id="Coils"/>
    </source>
</evidence>
<name>A0A382BLA6_9ZZZZ</name>
<keyword evidence="5" id="KW-0812">Transmembrane</keyword>
<dbReference type="GO" id="GO:0016020">
    <property type="term" value="C:membrane"/>
    <property type="evidence" value="ECO:0007669"/>
    <property type="project" value="UniProtKB-SubCell"/>
</dbReference>
<sequence length="349" mass="39593">MAARDNVQMIKEQLRMKEKELQRRDAEQERHDSKIKHVLKLSQDKIEVLKTTVKKQEEEIKDSRSSKPNPASNPKTEAKIKELKSQLETAHKEKDKLSENLKKSAKAKDTPAPAPVVETKEVIKKIRDPKIVKALKKLKLKNDYLIKEKNQIQAKDDKEKELLNKEIKTLKKKSAEGKTKTNKEKTSVLEEIIQEKTAEIDSYKQQLKGSGSAEIIDELKAEKTVRDKELADHKTQFQEKIKAATTKIEKKLKEELENPRPVETKGKEVGAKGGEEGSPAWMATFADMMSLLLTFFILMYAIASQNTSRIMTEVLGTESKSLGVLDLIDKISVQKSLQELTGLNNPNIL</sequence>
<evidence type="ECO:0000256" key="5">
    <source>
        <dbReference type="SAM" id="Phobius"/>
    </source>
</evidence>
<dbReference type="EMBL" id="UINC01030116">
    <property type="protein sequence ID" value="SVB13977.1"/>
    <property type="molecule type" value="Genomic_DNA"/>
</dbReference>
<evidence type="ECO:0000313" key="7">
    <source>
        <dbReference type="EMBL" id="SVB13977.1"/>
    </source>
</evidence>
<feature type="compositionally biased region" description="Polar residues" evidence="4">
    <location>
        <begin position="66"/>
        <end position="75"/>
    </location>
</feature>
<feature type="coiled-coil region" evidence="3">
    <location>
        <begin position="135"/>
        <end position="206"/>
    </location>
</feature>
<proteinExistence type="predicted"/>
<dbReference type="AlphaFoldDB" id="A0A382BLA6"/>
<feature type="transmembrane region" description="Helical" evidence="5">
    <location>
        <begin position="280"/>
        <end position="303"/>
    </location>
</feature>
<gene>
    <name evidence="7" type="ORF">METZ01_LOCUS166831</name>
</gene>
<feature type="compositionally biased region" description="Basic and acidic residues" evidence="4">
    <location>
        <begin position="55"/>
        <end position="65"/>
    </location>
</feature>
<organism evidence="7">
    <name type="scientific">marine metagenome</name>
    <dbReference type="NCBI Taxonomy" id="408172"/>
    <lineage>
        <taxon>unclassified sequences</taxon>
        <taxon>metagenomes</taxon>
        <taxon>ecological metagenomes</taxon>
    </lineage>
</organism>
<evidence type="ECO:0000256" key="4">
    <source>
        <dbReference type="SAM" id="MobiDB-lite"/>
    </source>
</evidence>
<keyword evidence="2 5" id="KW-0472">Membrane</keyword>
<accession>A0A382BLA6</accession>